<dbReference type="Proteomes" id="UP000037326">
    <property type="component" value="Unassembled WGS sequence"/>
</dbReference>
<dbReference type="GeneID" id="96597949"/>
<name>A0A0K9FCA2_9BACI</name>
<sequence>MIQDRGNIKWASMMLPEHLELLREFKQEHTEQPRELTDWELEELQQTIDQAYNQQINIKLEVWMDSKTTQWNGIIKSINFNTNELILETLIKTKRIPIQYIQSAQQEVDYYD</sequence>
<dbReference type="Pfam" id="PF08863">
    <property type="entry name" value="YolD"/>
    <property type="match status" value="1"/>
</dbReference>
<dbReference type="AlphaFoldDB" id="A0A0K9FCA2"/>
<keyword evidence="1" id="KW-0175">Coiled coil</keyword>
<dbReference type="OrthoDB" id="1644322at2"/>
<proteinExistence type="predicted"/>
<accession>A0A0K9FCA2</accession>
<gene>
    <name evidence="2" type="ORF">ACZ11_06615</name>
</gene>
<reference evidence="3" key="1">
    <citation type="submission" date="2015-07" db="EMBL/GenBank/DDBJ databases">
        <authorList>
            <consortium name="Consortium for Microbial Forensics and Genomics (microFORGE)"/>
            <person name="Knight B.M."/>
            <person name="Roberts D.P."/>
            <person name="Lin D."/>
            <person name="Hari K."/>
            <person name="Fletcher J."/>
            <person name="Melcher U."/>
            <person name="Blagden T."/>
            <person name="Winegar R.A."/>
        </authorList>
    </citation>
    <scope>NUCLEOTIDE SEQUENCE [LARGE SCALE GENOMIC DNA]</scope>
    <source>
        <strain evidence="3">DSM 23493</strain>
    </source>
</reference>
<feature type="coiled-coil region" evidence="1">
    <location>
        <begin position="34"/>
        <end position="61"/>
    </location>
</feature>
<dbReference type="EMBL" id="LFXJ01000005">
    <property type="protein sequence ID" value="KMY31857.1"/>
    <property type="molecule type" value="Genomic_DNA"/>
</dbReference>
<evidence type="ECO:0000313" key="2">
    <source>
        <dbReference type="EMBL" id="KMY31857.1"/>
    </source>
</evidence>
<evidence type="ECO:0000313" key="3">
    <source>
        <dbReference type="Proteomes" id="UP000037326"/>
    </source>
</evidence>
<protein>
    <recommendedName>
        <fullName evidence="4">YolD-like family protein</fullName>
    </recommendedName>
</protein>
<dbReference type="InterPro" id="IPR014962">
    <property type="entry name" value="YolD"/>
</dbReference>
<dbReference type="RefSeq" id="WP_049664663.1">
    <property type="nucleotide sequence ID" value="NZ_LFXJ01000005.1"/>
</dbReference>
<comment type="caution">
    <text evidence="2">The sequence shown here is derived from an EMBL/GenBank/DDBJ whole genome shotgun (WGS) entry which is preliminary data.</text>
</comment>
<dbReference type="PATRIC" id="fig|582475.4.peg.793"/>
<organism evidence="2 3">
    <name type="scientific">Lysinibacillus xylanilyticus</name>
    <dbReference type="NCBI Taxonomy" id="582475"/>
    <lineage>
        <taxon>Bacteria</taxon>
        <taxon>Bacillati</taxon>
        <taxon>Bacillota</taxon>
        <taxon>Bacilli</taxon>
        <taxon>Bacillales</taxon>
        <taxon>Bacillaceae</taxon>
        <taxon>Lysinibacillus</taxon>
    </lineage>
</organism>
<evidence type="ECO:0000256" key="1">
    <source>
        <dbReference type="SAM" id="Coils"/>
    </source>
</evidence>
<evidence type="ECO:0008006" key="4">
    <source>
        <dbReference type="Google" id="ProtNLM"/>
    </source>
</evidence>